<dbReference type="Gene3D" id="1.25.40.10">
    <property type="entry name" value="Tetratricopeptide repeat domain"/>
    <property type="match status" value="1"/>
</dbReference>
<evidence type="ECO:0000256" key="1">
    <source>
        <dbReference type="SAM" id="SignalP"/>
    </source>
</evidence>
<keyword evidence="3" id="KW-1185">Reference proteome</keyword>
<accession>A0A916J9C7</accession>
<keyword evidence="1" id="KW-0732">Signal</keyword>
<dbReference type="InterPro" id="IPR011990">
    <property type="entry name" value="TPR-like_helical_dom_sf"/>
</dbReference>
<reference evidence="2" key="1">
    <citation type="submission" date="2021-04" db="EMBL/GenBank/DDBJ databases">
        <authorList>
            <person name="Rodrigo-Torres L."/>
            <person name="Arahal R. D."/>
            <person name="Lucena T."/>
        </authorList>
    </citation>
    <scope>NUCLEOTIDE SEQUENCE</scope>
    <source>
        <strain evidence="2">CECT 9275</strain>
    </source>
</reference>
<organism evidence="2 3">
    <name type="scientific">Dyadobacter helix</name>
    <dbReference type="NCBI Taxonomy" id="2822344"/>
    <lineage>
        <taxon>Bacteria</taxon>
        <taxon>Pseudomonadati</taxon>
        <taxon>Bacteroidota</taxon>
        <taxon>Cytophagia</taxon>
        <taxon>Cytophagales</taxon>
        <taxon>Spirosomataceae</taxon>
        <taxon>Dyadobacter</taxon>
    </lineage>
</organism>
<sequence>MKKYLFSIALITGLAVTSIAQRTPQLSPGASIMQTVGVTDFTVKYSRPSLKGRTVFGDNSLLAPYNQLWRTGANMPTTFESSTEFIFGGRTVPAGKYALLSIPSGGAWTVILNKNYTQGTETYKQADDVARISVAPQSAEFNETFDIRFSNITDSTANFILSWSSVSVSVPLLVNTQDLTLTALNKAVAEKPEDVAVLQSTAGYLASKGKDLPQALALVDKAIGLKESFSNLWLKAQILGKLGKNAEALPVAQRALALGASSGEASYSFFKGQIEKGIAEFQAKIASDKPAVSGAKGKKKK</sequence>
<protein>
    <recommendedName>
        <fullName evidence="4">DUF2911 domain-containing protein</fullName>
    </recommendedName>
</protein>
<gene>
    <name evidence="2" type="ORF">DYBT9275_00827</name>
</gene>
<proteinExistence type="predicted"/>
<name>A0A916J9C7_9BACT</name>
<dbReference type="Pfam" id="PF11138">
    <property type="entry name" value="DUF2911"/>
    <property type="match status" value="1"/>
</dbReference>
<dbReference type="SUPFAM" id="SSF48452">
    <property type="entry name" value="TPR-like"/>
    <property type="match status" value="1"/>
</dbReference>
<dbReference type="InterPro" id="IPR021314">
    <property type="entry name" value="DUF2911"/>
</dbReference>
<feature type="signal peptide" evidence="1">
    <location>
        <begin position="1"/>
        <end position="22"/>
    </location>
</feature>
<evidence type="ECO:0000313" key="3">
    <source>
        <dbReference type="Proteomes" id="UP000680038"/>
    </source>
</evidence>
<evidence type="ECO:0000313" key="2">
    <source>
        <dbReference type="EMBL" id="CAG4991767.1"/>
    </source>
</evidence>
<feature type="chain" id="PRO_5037846804" description="DUF2911 domain-containing protein" evidence="1">
    <location>
        <begin position="23"/>
        <end position="301"/>
    </location>
</feature>
<dbReference type="EMBL" id="CAJRAF010000001">
    <property type="protein sequence ID" value="CAG4991767.1"/>
    <property type="molecule type" value="Genomic_DNA"/>
</dbReference>
<comment type="caution">
    <text evidence="2">The sequence shown here is derived from an EMBL/GenBank/DDBJ whole genome shotgun (WGS) entry which is preliminary data.</text>
</comment>
<evidence type="ECO:0008006" key="4">
    <source>
        <dbReference type="Google" id="ProtNLM"/>
    </source>
</evidence>
<dbReference type="Proteomes" id="UP000680038">
    <property type="component" value="Unassembled WGS sequence"/>
</dbReference>
<dbReference type="RefSeq" id="WP_215237545.1">
    <property type="nucleotide sequence ID" value="NZ_CAJRAF010000001.1"/>
</dbReference>
<dbReference type="AlphaFoldDB" id="A0A916J9C7"/>